<feature type="transmembrane region" description="Helical" evidence="1">
    <location>
        <begin position="273"/>
        <end position="292"/>
    </location>
</feature>
<dbReference type="Proteomes" id="UP001352223">
    <property type="component" value="Unassembled WGS sequence"/>
</dbReference>
<sequence>MNTLTTVLVSGGAGGGGLALLVNELLPAAPKLGPALARLHPAPAPHRPASRQTPSAQSQIGRWLVNKVPGALPRRDLDLLGQSGEDFLLNKALLVLLGLGAPSVFLGAWTLLGISVALYVPAAVGLLLASVFWFVPDLMIRRDAAKARAEAAHGIAVYLELVALRLGAGIAIETALEQAAFVGRGWVFCRLQDTLMRSRIKRGRQWAALKDLGERLGVPVLADVADFVQMSTQEGASVYDTVRHRAASLRTEQLNAEAAAANADTEKMQAPQAVLCVLVMAAMAFPAVLNAFHQTS</sequence>
<evidence type="ECO:0000313" key="2">
    <source>
        <dbReference type="EMBL" id="MEB3959173.1"/>
    </source>
</evidence>
<feature type="transmembrane region" description="Helical" evidence="1">
    <location>
        <begin position="118"/>
        <end position="136"/>
    </location>
</feature>
<dbReference type="PANTHER" id="PTHR35007:SF1">
    <property type="entry name" value="PILUS ASSEMBLY PROTEIN"/>
    <property type="match status" value="1"/>
</dbReference>
<organism evidence="2 3">
    <name type="scientific">Streptomyces kunmingensis</name>
    <dbReference type="NCBI Taxonomy" id="68225"/>
    <lineage>
        <taxon>Bacteria</taxon>
        <taxon>Bacillati</taxon>
        <taxon>Actinomycetota</taxon>
        <taxon>Actinomycetes</taxon>
        <taxon>Kitasatosporales</taxon>
        <taxon>Streptomycetaceae</taxon>
        <taxon>Streptomyces</taxon>
    </lineage>
</organism>
<comment type="caution">
    <text evidence="2">The sequence shown here is derived from an EMBL/GenBank/DDBJ whole genome shotgun (WGS) entry which is preliminary data.</text>
</comment>
<keyword evidence="3" id="KW-1185">Reference proteome</keyword>
<dbReference type="EMBL" id="JAOZYB010000007">
    <property type="protein sequence ID" value="MEB3959173.1"/>
    <property type="molecule type" value="Genomic_DNA"/>
</dbReference>
<protein>
    <recommendedName>
        <fullName evidence="4">Type II secretion system protein GspF domain-containing protein</fullName>
    </recommendedName>
</protein>
<feature type="transmembrane region" description="Helical" evidence="1">
    <location>
        <begin position="92"/>
        <end position="112"/>
    </location>
</feature>
<evidence type="ECO:0008006" key="4">
    <source>
        <dbReference type="Google" id="ProtNLM"/>
    </source>
</evidence>
<keyword evidence="1" id="KW-0472">Membrane</keyword>
<evidence type="ECO:0000313" key="3">
    <source>
        <dbReference type="Proteomes" id="UP001352223"/>
    </source>
</evidence>
<gene>
    <name evidence="2" type="ORF">OKJ48_02710</name>
</gene>
<reference evidence="2 3" key="1">
    <citation type="submission" date="2022-10" db="EMBL/GenBank/DDBJ databases">
        <authorList>
            <person name="Xie J."/>
            <person name="Shen N."/>
        </authorList>
    </citation>
    <scope>NUCLEOTIDE SEQUENCE [LARGE SCALE GENOMIC DNA]</scope>
    <source>
        <strain evidence="2 3">DSM 41681</strain>
    </source>
</reference>
<accession>A0ABU6C3Q0</accession>
<evidence type="ECO:0000256" key="1">
    <source>
        <dbReference type="SAM" id="Phobius"/>
    </source>
</evidence>
<proteinExistence type="predicted"/>
<dbReference type="RefSeq" id="WP_324766158.1">
    <property type="nucleotide sequence ID" value="NZ_BAAATS010000073.1"/>
</dbReference>
<keyword evidence="1" id="KW-0812">Transmembrane</keyword>
<name>A0ABU6C3Q0_9ACTN</name>
<dbReference type="PANTHER" id="PTHR35007">
    <property type="entry name" value="INTEGRAL MEMBRANE PROTEIN-RELATED"/>
    <property type="match status" value="1"/>
</dbReference>
<keyword evidence="1" id="KW-1133">Transmembrane helix</keyword>